<keyword evidence="3" id="KW-1185">Reference proteome</keyword>
<dbReference type="Pfam" id="PF03446">
    <property type="entry name" value="NAD_binding_2"/>
    <property type="match status" value="1"/>
</dbReference>
<dbReference type="RefSeq" id="WP_184523526.1">
    <property type="nucleotide sequence ID" value="NZ_JACHGK010000002.1"/>
</dbReference>
<dbReference type="InterPro" id="IPR036291">
    <property type="entry name" value="NAD(P)-bd_dom_sf"/>
</dbReference>
<sequence>MNHNGKNVGLVGIGKLGTAMMQNWFNHNKLIGVYHPIKSKAEQFIQRFPNGHYISEHELGEIDVLILALPATDVIPFITDLTAKNNLLAKTYIINMATALNTIEIKNKFPLLNSVGVKYMGHARDLLEHGNGLFITESNLPKQIEELFHPLGQIIIDSEETLIQVNRLATHYAVKAAIELKSEFVKRKFPLEYAQKALISIAPEVIRSYCEGNLGDFAKEIAKDIQMNVDGFGY</sequence>
<dbReference type="InterPro" id="IPR006115">
    <property type="entry name" value="6PGDH_NADP-bd"/>
</dbReference>
<proteinExistence type="predicted"/>
<dbReference type="AlphaFoldDB" id="A0A7X0LU12"/>
<gene>
    <name evidence="2" type="ORF">HNR53_001069</name>
</gene>
<accession>A0A7X0LU12</accession>
<comment type="caution">
    <text evidence="2">The sequence shown here is derived from an EMBL/GenBank/DDBJ whole genome shotgun (WGS) entry which is preliminary data.</text>
</comment>
<evidence type="ECO:0000313" key="2">
    <source>
        <dbReference type="EMBL" id="MBB6444461.1"/>
    </source>
</evidence>
<protein>
    <submittedName>
        <fullName evidence="2">Pyrroline-5-carboxylate reductase</fullName>
    </submittedName>
</protein>
<organism evidence="2 3">
    <name type="scientific">Bacillus benzoevorans</name>
    <dbReference type="NCBI Taxonomy" id="1456"/>
    <lineage>
        <taxon>Bacteria</taxon>
        <taxon>Bacillati</taxon>
        <taxon>Bacillota</taxon>
        <taxon>Bacilli</taxon>
        <taxon>Bacillales</taxon>
        <taxon>Bacillaceae</taxon>
        <taxon>Bacillus</taxon>
    </lineage>
</organism>
<dbReference type="Gene3D" id="3.40.50.720">
    <property type="entry name" value="NAD(P)-binding Rossmann-like Domain"/>
    <property type="match status" value="1"/>
</dbReference>
<dbReference type="SUPFAM" id="SSF51735">
    <property type="entry name" value="NAD(P)-binding Rossmann-fold domains"/>
    <property type="match status" value="1"/>
</dbReference>
<dbReference type="EMBL" id="JACHGK010000002">
    <property type="protein sequence ID" value="MBB6444461.1"/>
    <property type="molecule type" value="Genomic_DNA"/>
</dbReference>
<name>A0A7X0LU12_9BACI</name>
<dbReference type="GO" id="GO:0050661">
    <property type="term" value="F:NADP binding"/>
    <property type="evidence" value="ECO:0007669"/>
    <property type="project" value="InterPro"/>
</dbReference>
<reference evidence="2 3" key="1">
    <citation type="submission" date="2020-08" db="EMBL/GenBank/DDBJ databases">
        <title>Genomic Encyclopedia of Type Strains, Phase IV (KMG-IV): sequencing the most valuable type-strain genomes for metagenomic binning, comparative biology and taxonomic classification.</title>
        <authorList>
            <person name="Goeker M."/>
        </authorList>
    </citation>
    <scope>NUCLEOTIDE SEQUENCE [LARGE SCALE GENOMIC DNA]</scope>
    <source>
        <strain evidence="2 3">DSM 5391</strain>
    </source>
</reference>
<dbReference type="Proteomes" id="UP000531594">
    <property type="component" value="Unassembled WGS sequence"/>
</dbReference>
<feature type="domain" description="6-phosphogluconate dehydrogenase NADP-binding" evidence="1">
    <location>
        <begin position="7"/>
        <end position="100"/>
    </location>
</feature>
<evidence type="ECO:0000259" key="1">
    <source>
        <dbReference type="Pfam" id="PF03446"/>
    </source>
</evidence>
<evidence type="ECO:0000313" key="3">
    <source>
        <dbReference type="Proteomes" id="UP000531594"/>
    </source>
</evidence>